<keyword evidence="7" id="KW-0460">Magnesium</keyword>
<evidence type="ECO:0000313" key="14">
    <source>
        <dbReference type="Proteomes" id="UP000728032"/>
    </source>
</evidence>
<protein>
    <recommendedName>
        <fullName evidence="12">Alkyl transferase</fullName>
        <ecNumber evidence="12">2.5.1.-</ecNumber>
    </recommendedName>
</protein>
<dbReference type="NCBIfam" id="TIGR00055">
    <property type="entry name" value="uppS"/>
    <property type="match status" value="1"/>
</dbReference>
<dbReference type="EMBL" id="CAJPVJ010000344">
    <property type="protein sequence ID" value="CAG2162142.1"/>
    <property type="molecule type" value="Genomic_DNA"/>
</dbReference>
<organism evidence="13">
    <name type="scientific">Oppiella nova</name>
    <dbReference type="NCBI Taxonomy" id="334625"/>
    <lineage>
        <taxon>Eukaryota</taxon>
        <taxon>Metazoa</taxon>
        <taxon>Ecdysozoa</taxon>
        <taxon>Arthropoda</taxon>
        <taxon>Chelicerata</taxon>
        <taxon>Arachnida</taxon>
        <taxon>Acari</taxon>
        <taxon>Acariformes</taxon>
        <taxon>Sarcoptiformes</taxon>
        <taxon>Oribatida</taxon>
        <taxon>Brachypylina</taxon>
        <taxon>Oppioidea</taxon>
        <taxon>Oppiidae</taxon>
        <taxon>Oppiella</taxon>
    </lineage>
</organism>
<dbReference type="FunFam" id="3.40.1180.10:FF:000002">
    <property type="entry name" value="Alkyl transferase"/>
    <property type="match status" value="1"/>
</dbReference>
<dbReference type="EC" id="2.5.1.-" evidence="12"/>
<dbReference type="SUPFAM" id="SSF64005">
    <property type="entry name" value="Undecaprenyl diphosphate synthase"/>
    <property type="match status" value="1"/>
</dbReference>
<dbReference type="PANTHER" id="PTHR10291">
    <property type="entry name" value="DEHYDRODOLICHYL DIPHOSPHATE SYNTHASE FAMILY MEMBER"/>
    <property type="match status" value="1"/>
</dbReference>
<sequence length="320" mass="36943">MRSWFSDNNKPSLVERLCINVLRCGPIPRHVAFIMDGNRRYARKTSVETIDGHKEGFDRMAQTLEWCLELGVDEVTVYAFAIDNFKRPASEVNKLMDFARDMFQKLLDERHKLMDTGKCVRVIGDLSLLAPDIQQLVAEIVLLTKDNRHKVLNICFPYASRHEMTEALQELQTCVRNGLIRESDINESLISKFLYTSQSSDPDLLVRTSGETRLSDFLLWQTSFSVIAFADVLWPEFTIWDLFSAILYYQRNCGSVKNAKQLYESRLNDIEESADDTIDDRLDATRSTRSQRIADCLLYLENKRLNQLKCMCNKGVKVDT</sequence>
<dbReference type="Proteomes" id="UP000728032">
    <property type="component" value="Unassembled WGS sequence"/>
</dbReference>
<dbReference type="GO" id="GO:0045547">
    <property type="term" value="F:ditrans,polycis-polyprenyl diphosphate synthase [(2E,6E)-farnesyl diphosphate specific] activity"/>
    <property type="evidence" value="ECO:0007669"/>
    <property type="project" value="UniProtKB-EC"/>
</dbReference>
<comment type="subunit">
    <text evidence="11">Forms an active dehydrodolichyl diphosphate synthase complex with NUS1.</text>
</comment>
<dbReference type="OrthoDB" id="4173905at2759"/>
<evidence type="ECO:0000256" key="3">
    <source>
        <dbReference type="ARBA" id="ARBA00004922"/>
    </source>
</evidence>
<comment type="subcellular location">
    <subcellularLocation>
        <location evidence="2">Endoplasmic reticulum membrane</location>
        <topology evidence="2">Peripheral membrane protein</topology>
    </subcellularLocation>
</comment>
<comment type="function">
    <text evidence="10">With NUS1, forms the dehydrodolichyl diphosphate synthase (DDS) complex, an essential component of the dolichol monophosphate (Dol-P) biosynthetic machinery. Adds multiple copies of isopentenyl pyrophosphate (IPP) to farnesyl pyrophosphate (FPP) to produce dehydrodolichyl diphosphate (Dedol-PP), a precursor of dolichol which is utilized as a sugar carrier in protein glycosylation in the endoplasmic reticulum (ER).</text>
</comment>
<comment type="pathway">
    <text evidence="3">Protein modification; protein glycosylation.</text>
</comment>
<evidence type="ECO:0000256" key="1">
    <source>
        <dbReference type="ARBA" id="ARBA00001946"/>
    </source>
</evidence>
<dbReference type="GO" id="GO:0005789">
    <property type="term" value="C:endoplasmic reticulum membrane"/>
    <property type="evidence" value="ECO:0007669"/>
    <property type="project" value="UniProtKB-SubCell"/>
</dbReference>
<evidence type="ECO:0000256" key="8">
    <source>
        <dbReference type="ARBA" id="ARBA00023136"/>
    </source>
</evidence>
<evidence type="ECO:0000256" key="5">
    <source>
        <dbReference type="ARBA" id="ARBA00022679"/>
    </source>
</evidence>
<evidence type="ECO:0000256" key="9">
    <source>
        <dbReference type="ARBA" id="ARBA00047353"/>
    </source>
</evidence>
<dbReference type="AlphaFoldDB" id="A0A7R9LCG6"/>
<comment type="cofactor">
    <cofactor evidence="1">
        <name>Mg(2+)</name>
        <dbReference type="ChEBI" id="CHEBI:18420"/>
    </cofactor>
</comment>
<dbReference type="GO" id="GO:1904423">
    <property type="term" value="C:dehydrodolichyl diphosphate synthase complex"/>
    <property type="evidence" value="ECO:0007669"/>
    <property type="project" value="TreeGrafter"/>
</dbReference>
<keyword evidence="8" id="KW-0472">Membrane</keyword>
<evidence type="ECO:0000256" key="7">
    <source>
        <dbReference type="ARBA" id="ARBA00022842"/>
    </source>
</evidence>
<evidence type="ECO:0000256" key="4">
    <source>
        <dbReference type="ARBA" id="ARBA00005432"/>
    </source>
</evidence>
<gene>
    <name evidence="13" type="ORF">ONB1V03_LOCUS1741</name>
</gene>
<dbReference type="InterPro" id="IPR018520">
    <property type="entry name" value="UPP_synth-like_CS"/>
</dbReference>
<dbReference type="InterPro" id="IPR001441">
    <property type="entry name" value="UPP_synth-like"/>
</dbReference>
<evidence type="ECO:0000256" key="2">
    <source>
        <dbReference type="ARBA" id="ARBA00004406"/>
    </source>
</evidence>
<keyword evidence="5 12" id="KW-0808">Transferase</keyword>
<dbReference type="GO" id="GO:0016094">
    <property type="term" value="P:polyprenol biosynthetic process"/>
    <property type="evidence" value="ECO:0007669"/>
    <property type="project" value="TreeGrafter"/>
</dbReference>
<evidence type="ECO:0000256" key="11">
    <source>
        <dbReference type="ARBA" id="ARBA00064670"/>
    </source>
</evidence>
<dbReference type="Gene3D" id="3.40.1180.10">
    <property type="entry name" value="Decaprenyl diphosphate synthase-like"/>
    <property type="match status" value="1"/>
</dbReference>
<keyword evidence="14" id="KW-1185">Reference proteome</keyword>
<dbReference type="HAMAP" id="MF_01139">
    <property type="entry name" value="ISPT"/>
    <property type="match status" value="1"/>
</dbReference>
<name>A0A7R9LCG6_9ACAR</name>
<evidence type="ECO:0000256" key="6">
    <source>
        <dbReference type="ARBA" id="ARBA00022824"/>
    </source>
</evidence>
<proteinExistence type="inferred from homology"/>
<comment type="catalytic activity">
    <reaction evidence="9">
        <text>n isopentenyl diphosphate + (2E,6E)-farnesyl diphosphate = a di-trans,poly-cis-polyprenyl diphosphate + n diphosphate</text>
        <dbReference type="Rhea" id="RHEA:53008"/>
        <dbReference type="Rhea" id="RHEA-COMP:19494"/>
        <dbReference type="ChEBI" id="CHEBI:33019"/>
        <dbReference type="ChEBI" id="CHEBI:128769"/>
        <dbReference type="ChEBI" id="CHEBI:136960"/>
        <dbReference type="ChEBI" id="CHEBI:175763"/>
        <dbReference type="EC" id="2.5.1.87"/>
    </reaction>
</comment>
<reference evidence="13" key="1">
    <citation type="submission" date="2020-11" db="EMBL/GenBank/DDBJ databases">
        <authorList>
            <person name="Tran Van P."/>
        </authorList>
    </citation>
    <scope>NUCLEOTIDE SEQUENCE</scope>
</reference>
<evidence type="ECO:0000313" key="13">
    <source>
        <dbReference type="EMBL" id="CAD7639043.1"/>
    </source>
</evidence>
<dbReference type="CDD" id="cd00475">
    <property type="entry name" value="Cis_IPPS"/>
    <property type="match status" value="1"/>
</dbReference>
<dbReference type="EMBL" id="OC915169">
    <property type="protein sequence ID" value="CAD7639043.1"/>
    <property type="molecule type" value="Genomic_DNA"/>
</dbReference>
<keyword evidence="6" id="KW-0256">Endoplasmic reticulum</keyword>
<dbReference type="PROSITE" id="PS01066">
    <property type="entry name" value="UPP_SYNTHASE"/>
    <property type="match status" value="1"/>
</dbReference>
<accession>A0A7R9LCG6</accession>
<comment type="similarity">
    <text evidence="4 12">Belongs to the UPP synthase family.</text>
</comment>
<dbReference type="PANTHER" id="PTHR10291:SF43">
    <property type="entry name" value="DEHYDRODOLICHYL DIPHOSPHATE SYNTHASE COMPLEX SUBUNIT DHDDS"/>
    <property type="match status" value="1"/>
</dbReference>
<evidence type="ECO:0000256" key="12">
    <source>
        <dbReference type="RuleBase" id="RU363018"/>
    </source>
</evidence>
<dbReference type="Pfam" id="PF01255">
    <property type="entry name" value="Prenyltransf"/>
    <property type="match status" value="1"/>
</dbReference>
<dbReference type="InterPro" id="IPR036424">
    <property type="entry name" value="UPP_synth-like_sf"/>
</dbReference>
<evidence type="ECO:0000256" key="10">
    <source>
        <dbReference type="ARBA" id="ARBA00058504"/>
    </source>
</evidence>